<evidence type="ECO:0000256" key="3">
    <source>
        <dbReference type="ARBA" id="ARBA00022452"/>
    </source>
</evidence>
<feature type="domain" description="TonB-dependent receptor plug" evidence="9">
    <location>
        <begin position="142"/>
        <end position="245"/>
    </location>
</feature>
<proteinExistence type="inferred from homology"/>
<keyword evidence="3 8" id="KW-1134">Transmembrane beta strand</keyword>
<dbReference type="EMBL" id="CP120682">
    <property type="protein sequence ID" value="WKN35453.1"/>
    <property type="molecule type" value="Genomic_DNA"/>
</dbReference>
<dbReference type="Gene3D" id="2.170.130.10">
    <property type="entry name" value="TonB-dependent receptor, plug domain"/>
    <property type="match status" value="1"/>
</dbReference>
<reference evidence="10" key="1">
    <citation type="journal article" date="2023" name="Comput. Struct. Biotechnol. J.">
        <title>Discovery of a novel marine Bacteroidetes with a rich repertoire of carbohydrate-active enzymes.</title>
        <authorList>
            <person name="Chen B."/>
            <person name="Liu G."/>
            <person name="Chen Q."/>
            <person name="Wang H."/>
            <person name="Liu L."/>
            <person name="Tang K."/>
        </authorList>
    </citation>
    <scope>NUCLEOTIDE SEQUENCE</scope>
    <source>
        <strain evidence="10">TK19036</strain>
    </source>
</reference>
<evidence type="ECO:0000256" key="8">
    <source>
        <dbReference type="PROSITE-ProRule" id="PRU01360"/>
    </source>
</evidence>
<dbReference type="InterPro" id="IPR037066">
    <property type="entry name" value="Plug_dom_sf"/>
</dbReference>
<dbReference type="SUPFAM" id="SSF49464">
    <property type="entry name" value="Carboxypeptidase regulatory domain-like"/>
    <property type="match status" value="1"/>
</dbReference>
<evidence type="ECO:0000256" key="6">
    <source>
        <dbReference type="ARBA" id="ARBA00023136"/>
    </source>
</evidence>
<dbReference type="AlphaFoldDB" id="A0AA49JC94"/>
<evidence type="ECO:0000259" key="9">
    <source>
        <dbReference type="Pfam" id="PF07715"/>
    </source>
</evidence>
<dbReference type="Pfam" id="PF13715">
    <property type="entry name" value="CarbopepD_reg_2"/>
    <property type="match status" value="1"/>
</dbReference>
<sequence>MKNNYRSLVLPSVLICSGRWRSVMLLSGMMFLLQIIASTTLFAQDASGQSRIVSGVVTDETGETLPGVNIILQGTSTGTITDIDGQYSIETSGTEPVLIFSSVGYLRQTIPVGTQTTIDISMEPDITSLEEVVVVGYGTQKKESLTSAISNIESKEIQTTTHASLAQKIQGKVAGLQIRQNSGQPGEFNTMINIRGFGTPLFVIDGIARDGGSEFQRLNPEDIESISVLKDASAAIYGVRAANGVIIVTTKKGSAGKPEFSYNGVVGWQSPTDVPKMATAAQWAIMRNDAEIFGAGNPYYTQDELQKYIDGVPGYENTDWYDVTMKDRAMQYQHNLSASGGTEAVQYYVNLGYYNEKGLLKSDDMGYKKYTFRSNITSKLGENLKAEVFLAGRYDKREQPGENFFNIFKGTRVTLPIESPYANNNPDYPGVVSSGQNPLVLSQRDVTGYNEAVDKQFQSSIALTYTFPFVEGLSIKGLASYDANSYLNKNLFKGYNVYNYADGEYVSVKQRSGSENISNNWGDFNRLTFQAQLNYETKFLDKHGVSAALVFEQQQTANRSARLLRYYNFYTTDQVDFAGLNRQEAGGLEDESARLSYIGRFNYNYDERYLLEFAFRYDGSYRYHPDQRWGFFPVVSAGWRLSEEDFISQNLPIFSDLKLRASYGQVGEDAGNPFQYVQGFSTTGGGGYEFINGEYTTGAASPAIVNPNLTWFTSTITDLGLNVGLWDNRFTFEFDVYQRDREGLLAIRNLALPNTFGGTLPEENLNSDRVQGLDFSVGLNNRHNGFQYGVRGNFNFARTMNRYVERGPFVNSYDRWRNGTANRWNDVVWGYEYLGQFQSDEEIRNAPLQNGDLGNTRELPGDFRYQDVNNDGVINGNDQLPLFWAGTPKVHYGLTLLGSWKGFDFNILFQGSAKYTIRFNEVYAEVMAFRGNTPGYFFDRWHKEDPYNPDSEWIPGEWPATRLIANVGAMYAESSNWRRDASYVRLKSAELGYTLNPSYLNSIGIDRLRIYVNAFNLFTIADPFIKPFDPEKLEGLFNAGFTYPLSRNYNVGVNLTF</sequence>
<dbReference type="PROSITE" id="PS52016">
    <property type="entry name" value="TONB_DEPENDENT_REC_3"/>
    <property type="match status" value="1"/>
</dbReference>
<dbReference type="FunFam" id="2.170.130.10:FF:000003">
    <property type="entry name" value="SusC/RagA family TonB-linked outer membrane protein"/>
    <property type="match status" value="1"/>
</dbReference>
<keyword evidence="7 8" id="KW-0998">Cell outer membrane</keyword>
<dbReference type="Gene3D" id="2.40.170.20">
    <property type="entry name" value="TonB-dependent receptor, beta-barrel domain"/>
    <property type="match status" value="1"/>
</dbReference>
<dbReference type="NCBIfam" id="TIGR04057">
    <property type="entry name" value="SusC_RagA_signa"/>
    <property type="match status" value="1"/>
</dbReference>
<evidence type="ECO:0000256" key="1">
    <source>
        <dbReference type="ARBA" id="ARBA00004571"/>
    </source>
</evidence>
<comment type="subcellular location">
    <subcellularLocation>
        <location evidence="1 8">Cell outer membrane</location>
        <topology evidence="1 8">Multi-pass membrane protein</topology>
    </subcellularLocation>
</comment>
<name>A0AA49JC94_9BACT</name>
<evidence type="ECO:0000256" key="4">
    <source>
        <dbReference type="ARBA" id="ARBA00022692"/>
    </source>
</evidence>
<dbReference type="GO" id="GO:0015344">
    <property type="term" value="F:siderophore uptake transmembrane transporter activity"/>
    <property type="evidence" value="ECO:0007669"/>
    <property type="project" value="TreeGrafter"/>
</dbReference>
<evidence type="ECO:0000256" key="2">
    <source>
        <dbReference type="ARBA" id="ARBA00022448"/>
    </source>
</evidence>
<dbReference type="PANTHER" id="PTHR30069:SF29">
    <property type="entry name" value="HEMOGLOBIN AND HEMOGLOBIN-HAPTOGLOBIN-BINDING PROTEIN 1-RELATED"/>
    <property type="match status" value="1"/>
</dbReference>
<dbReference type="InterPro" id="IPR036942">
    <property type="entry name" value="Beta-barrel_TonB_sf"/>
</dbReference>
<comment type="similarity">
    <text evidence="8">Belongs to the TonB-dependent receptor family.</text>
</comment>
<evidence type="ECO:0000256" key="7">
    <source>
        <dbReference type="ARBA" id="ARBA00023237"/>
    </source>
</evidence>
<keyword evidence="6 8" id="KW-0472">Membrane</keyword>
<dbReference type="InterPro" id="IPR012910">
    <property type="entry name" value="Plug_dom"/>
</dbReference>
<organism evidence="10">
    <name type="scientific">Roseihalotalea indica</name>
    <dbReference type="NCBI Taxonomy" id="2867963"/>
    <lineage>
        <taxon>Bacteria</taxon>
        <taxon>Pseudomonadati</taxon>
        <taxon>Bacteroidota</taxon>
        <taxon>Cytophagia</taxon>
        <taxon>Cytophagales</taxon>
        <taxon>Catalimonadaceae</taxon>
        <taxon>Roseihalotalea</taxon>
    </lineage>
</organism>
<keyword evidence="10" id="KW-0675">Receptor</keyword>
<keyword evidence="4 8" id="KW-0812">Transmembrane</keyword>
<protein>
    <submittedName>
        <fullName evidence="10">TonB-dependent receptor</fullName>
    </submittedName>
</protein>
<evidence type="ECO:0000256" key="5">
    <source>
        <dbReference type="ARBA" id="ARBA00022729"/>
    </source>
</evidence>
<dbReference type="PANTHER" id="PTHR30069">
    <property type="entry name" value="TONB-DEPENDENT OUTER MEMBRANE RECEPTOR"/>
    <property type="match status" value="1"/>
</dbReference>
<dbReference type="GO" id="GO:0044718">
    <property type="term" value="P:siderophore transmembrane transport"/>
    <property type="evidence" value="ECO:0007669"/>
    <property type="project" value="TreeGrafter"/>
</dbReference>
<dbReference type="InterPro" id="IPR039426">
    <property type="entry name" value="TonB-dep_rcpt-like"/>
</dbReference>
<reference evidence="10" key="2">
    <citation type="journal article" date="2024" name="Antonie Van Leeuwenhoek">
        <title>Roseihalotalea indica gen. nov., sp. nov., a halophilic Bacteroidetes from mesopelagic Southwest Indian Ocean with higher carbohydrate metabolic potential.</title>
        <authorList>
            <person name="Chen B."/>
            <person name="Zhang M."/>
            <person name="Lin D."/>
            <person name="Ye J."/>
            <person name="Tang K."/>
        </authorList>
    </citation>
    <scope>NUCLEOTIDE SEQUENCE</scope>
    <source>
        <strain evidence="10">TK19036</strain>
    </source>
</reference>
<dbReference type="Pfam" id="PF07715">
    <property type="entry name" value="Plug"/>
    <property type="match status" value="1"/>
</dbReference>
<gene>
    <name evidence="10" type="ORF">K4G66_24065</name>
</gene>
<dbReference type="SUPFAM" id="SSF56935">
    <property type="entry name" value="Porins"/>
    <property type="match status" value="1"/>
</dbReference>
<dbReference type="Gene3D" id="2.60.40.1120">
    <property type="entry name" value="Carboxypeptidase-like, regulatory domain"/>
    <property type="match status" value="1"/>
</dbReference>
<dbReference type="InterPro" id="IPR023996">
    <property type="entry name" value="TonB-dep_OMP_SusC/RagA"/>
</dbReference>
<evidence type="ECO:0000313" key="10">
    <source>
        <dbReference type="EMBL" id="WKN35453.1"/>
    </source>
</evidence>
<dbReference type="InterPro" id="IPR023997">
    <property type="entry name" value="TonB-dep_OMP_SusC/RagA_CS"/>
</dbReference>
<keyword evidence="2 8" id="KW-0813">Transport</keyword>
<accession>A0AA49JC94</accession>
<dbReference type="GO" id="GO:0009279">
    <property type="term" value="C:cell outer membrane"/>
    <property type="evidence" value="ECO:0007669"/>
    <property type="project" value="UniProtKB-SubCell"/>
</dbReference>
<dbReference type="NCBIfam" id="TIGR04056">
    <property type="entry name" value="OMP_RagA_SusC"/>
    <property type="match status" value="1"/>
</dbReference>
<keyword evidence="5" id="KW-0732">Signal</keyword>
<dbReference type="InterPro" id="IPR008969">
    <property type="entry name" value="CarboxyPept-like_regulatory"/>
</dbReference>